<dbReference type="AlphaFoldDB" id="A0A2M7RCP7"/>
<evidence type="ECO:0000313" key="3">
    <source>
        <dbReference type="Proteomes" id="UP000228689"/>
    </source>
</evidence>
<dbReference type="Proteomes" id="UP000228689">
    <property type="component" value="Unassembled WGS sequence"/>
</dbReference>
<dbReference type="InterPro" id="IPR006675">
    <property type="entry name" value="HDIG_dom"/>
</dbReference>
<dbReference type="Gene3D" id="1.10.3210.10">
    <property type="entry name" value="Hypothetical protein af1432"/>
    <property type="match status" value="1"/>
</dbReference>
<protein>
    <submittedName>
        <fullName evidence="2">Phosphohydrolase</fullName>
    </submittedName>
</protein>
<dbReference type="PANTHER" id="PTHR38659">
    <property type="entry name" value="METAL-DEPENDENT PHOSPHOHYDROLASE"/>
    <property type="match status" value="1"/>
</dbReference>
<feature type="domain" description="HD" evidence="1">
    <location>
        <begin position="21"/>
        <end position="97"/>
    </location>
</feature>
<organism evidence="2 3">
    <name type="scientific">Candidatus Komeilibacteria bacterium CG_4_10_14_0_8_um_filter_37_78</name>
    <dbReference type="NCBI Taxonomy" id="1974471"/>
    <lineage>
        <taxon>Bacteria</taxon>
        <taxon>Candidatus Komeiliibacteriota</taxon>
    </lineage>
</organism>
<name>A0A2M7RCP7_9BACT</name>
<evidence type="ECO:0000259" key="1">
    <source>
        <dbReference type="Pfam" id="PF01966"/>
    </source>
</evidence>
<evidence type="ECO:0000313" key="2">
    <source>
        <dbReference type="EMBL" id="PIY94540.1"/>
    </source>
</evidence>
<dbReference type="GO" id="GO:0016787">
    <property type="term" value="F:hydrolase activity"/>
    <property type="evidence" value="ECO:0007669"/>
    <property type="project" value="UniProtKB-KW"/>
</dbReference>
<accession>A0A2M7RCP7</accession>
<dbReference type="Pfam" id="PF01966">
    <property type="entry name" value="HD"/>
    <property type="match status" value="1"/>
</dbReference>
<keyword evidence="2" id="KW-0378">Hydrolase</keyword>
<dbReference type="NCBIfam" id="TIGR00277">
    <property type="entry name" value="HDIG"/>
    <property type="match status" value="1"/>
</dbReference>
<dbReference type="EMBL" id="PFMC01000061">
    <property type="protein sequence ID" value="PIY94540.1"/>
    <property type="molecule type" value="Genomic_DNA"/>
</dbReference>
<gene>
    <name evidence="2" type="ORF">COY67_02410</name>
</gene>
<proteinExistence type="predicted"/>
<dbReference type="PANTHER" id="PTHR38659:SF1">
    <property type="entry name" value="METAL DEPENDENT PHOSPHOHYDROLASE"/>
    <property type="match status" value="1"/>
</dbReference>
<reference evidence="3" key="1">
    <citation type="submission" date="2017-09" db="EMBL/GenBank/DDBJ databases">
        <title>Depth-based differentiation of microbial function through sediment-hosted aquifers and enrichment of novel symbionts in the deep terrestrial subsurface.</title>
        <authorList>
            <person name="Probst A.J."/>
            <person name="Ladd B."/>
            <person name="Jarett J.K."/>
            <person name="Geller-Mcgrath D.E."/>
            <person name="Sieber C.M.K."/>
            <person name="Emerson J.B."/>
            <person name="Anantharaman K."/>
            <person name="Thomas B.C."/>
            <person name="Malmstrom R."/>
            <person name="Stieglmeier M."/>
            <person name="Klingl A."/>
            <person name="Woyke T."/>
            <person name="Ryan C.M."/>
            <person name="Banfield J.F."/>
        </authorList>
    </citation>
    <scope>NUCLEOTIDE SEQUENCE [LARGE SCALE GENOMIC DNA]</scope>
</reference>
<comment type="caution">
    <text evidence="2">The sequence shown here is derived from an EMBL/GenBank/DDBJ whole genome shotgun (WGS) entry which is preliminary data.</text>
</comment>
<sequence>MITRDQTLSLVNKYVQTNNSIKHMLATEAIMRSLAKHFNEDEEVWGLSGLLHDLDMEIVDYHLDPALHGVKTVEILKSEDIPQIVFDAILAHNEATGKSRNELIEKCIYSTDPITGLIVASALIRPERNLASLEVKSILKKFKNKQFAAGANRDIIMSCSEFKMELDDFIALSLKAMQSISDDLGL</sequence>
<dbReference type="InterPro" id="IPR006674">
    <property type="entry name" value="HD_domain"/>
</dbReference>
<dbReference type="SUPFAM" id="SSF109604">
    <property type="entry name" value="HD-domain/PDEase-like"/>
    <property type="match status" value="1"/>
</dbReference>